<comment type="caution">
    <text evidence="2">The sequence shown here is derived from an EMBL/GenBank/DDBJ whole genome shotgun (WGS) entry which is preliminary data.</text>
</comment>
<proteinExistence type="predicted"/>
<protein>
    <submittedName>
        <fullName evidence="2">Jg15240 protein</fullName>
    </submittedName>
</protein>
<accession>A0A8S4RGJ7</accession>
<organism evidence="2 3">
    <name type="scientific">Pararge aegeria aegeria</name>
    <dbReference type="NCBI Taxonomy" id="348720"/>
    <lineage>
        <taxon>Eukaryota</taxon>
        <taxon>Metazoa</taxon>
        <taxon>Ecdysozoa</taxon>
        <taxon>Arthropoda</taxon>
        <taxon>Hexapoda</taxon>
        <taxon>Insecta</taxon>
        <taxon>Pterygota</taxon>
        <taxon>Neoptera</taxon>
        <taxon>Endopterygota</taxon>
        <taxon>Lepidoptera</taxon>
        <taxon>Glossata</taxon>
        <taxon>Ditrysia</taxon>
        <taxon>Papilionoidea</taxon>
        <taxon>Nymphalidae</taxon>
        <taxon>Satyrinae</taxon>
        <taxon>Satyrini</taxon>
        <taxon>Parargina</taxon>
        <taxon>Pararge</taxon>
    </lineage>
</organism>
<feature type="region of interest" description="Disordered" evidence="1">
    <location>
        <begin position="78"/>
        <end position="99"/>
    </location>
</feature>
<dbReference type="AlphaFoldDB" id="A0A8S4RGJ7"/>
<dbReference type="EMBL" id="CAKXAJ010025074">
    <property type="protein sequence ID" value="CAH2234645.1"/>
    <property type="molecule type" value="Genomic_DNA"/>
</dbReference>
<reference evidence="2" key="1">
    <citation type="submission" date="2022-03" db="EMBL/GenBank/DDBJ databases">
        <authorList>
            <person name="Lindestad O."/>
        </authorList>
    </citation>
    <scope>NUCLEOTIDE SEQUENCE</scope>
</reference>
<evidence type="ECO:0000313" key="2">
    <source>
        <dbReference type="EMBL" id="CAH2234645.1"/>
    </source>
</evidence>
<dbReference type="Proteomes" id="UP000838756">
    <property type="component" value="Unassembled WGS sequence"/>
</dbReference>
<sequence>MLEEYLRIKSERTAEAPELSTMLKEFRALVAIWSLRSPTFLAHEFYIEGPRAAHIRDRIWEFIISEFPLVWSGAGASAVASNHPTDKDVPPSDFWYDAA</sequence>
<evidence type="ECO:0000256" key="1">
    <source>
        <dbReference type="SAM" id="MobiDB-lite"/>
    </source>
</evidence>
<keyword evidence="3" id="KW-1185">Reference proteome</keyword>
<evidence type="ECO:0000313" key="3">
    <source>
        <dbReference type="Proteomes" id="UP000838756"/>
    </source>
</evidence>
<gene>
    <name evidence="2" type="primary">jg15240</name>
    <name evidence="2" type="ORF">PAEG_LOCUS12410</name>
</gene>
<name>A0A8S4RGJ7_9NEOP</name>